<dbReference type="OrthoDB" id="3551812at2759"/>
<feature type="region of interest" description="Disordered" evidence="2">
    <location>
        <begin position="1"/>
        <end position="49"/>
    </location>
</feature>
<dbReference type="AlphaFoldDB" id="A0A8A3P807"/>
<evidence type="ECO:0000313" key="3">
    <source>
        <dbReference type="EMBL" id="QSZ32081.1"/>
    </source>
</evidence>
<feature type="coiled-coil region" evidence="1">
    <location>
        <begin position="269"/>
        <end position="296"/>
    </location>
</feature>
<feature type="compositionally biased region" description="Polar residues" evidence="2">
    <location>
        <begin position="1"/>
        <end position="10"/>
    </location>
</feature>
<evidence type="ECO:0000313" key="4">
    <source>
        <dbReference type="Proteomes" id="UP000672032"/>
    </source>
</evidence>
<keyword evidence="4" id="KW-1185">Reference proteome</keyword>
<dbReference type="Proteomes" id="UP000672032">
    <property type="component" value="Chromosome 2"/>
</dbReference>
<feature type="compositionally biased region" description="Low complexity" evidence="2">
    <location>
        <begin position="18"/>
        <end position="28"/>
    </location>
</feature>
<protein>
    <submittedName>
        <fullName evidence="3">Uncharacterized protein</fullName>
    </submittedName>
</protein>
<name>A0A8A3P807_9HELO</name>
<organism evidence="3 4">
    <name type="scientific">Monilinia vaccinii-corymbosi</name>
    <dbReference type="NCBI Taxonomy" id="61207"/>
    <lineage>
        <taxon>Eukaryota</taxon>
        <taxon>Fungi</taxon>
        <taxon>Dikarya</taxon>
        <taxon>Ascomycota</taxon>
        <taxon>Pezizomycotina</taxon>
        <taxon>Leotiomycetes</taxon>
        <taxon>Helotiales</taxon>
        <taxon>Sclerotiniaceae</taxon>
        <taxon>Monilinia</taxon>
    </lineage>
</organism>
<proteinExistence type="predicted"/>
<reference evidence="3" key="1">
    <citation type="submission" date="2020-10" db="EMBL/GenBank/DDBJ databases">
        <title>Genome Sequence of Monilinia vaccinii-corymbosi Sheds Light on Mummy Berry Disease Infection of Blueberry and Mating Type.</title>
        <authorList>
            <person name="Yow A.G."/>
            <person name="Zhang Y."/>
            <person name="Bansal K."/>
            <person name="Eacker S.M."/>
            <person name="Sullivan S."/>
            <person name="Liachko I."/>
            <person name="Cubeta M.A."/>
            <person name="Rollins J.A."/>
            <person name="Ashrafi H."/>
        </authorList>
    </citation>
    <scope>NUCLEOTIDE SEQUENCE</scope>
    <source>
        <strain evidence="3">RL-1</strain>
    </source>
</reference>
<accession>A0A8A3P807</accession>
<keyword evidence="1" id="KW-0175">Coiled coil</keyword>
<evidence type="ECO:0000256" key="1">
    <source>
        <dbReference type="SAM" id="Coils"/>
    </source>
</evidence>
<gene>
    <name evidence="3" type="ORF">DSL72_001650</name>
</gene>
<sequence>MSTIGNTSPHFRQRSDTPSSPRSSNSNPKPRKIITSKQSNAVLPKPPRRIAIPERRNRSFFSQFTTESIFSPWYGPIIRNGLLVFSLSVILSSILCSLPWDSSPLEARAPLRPKGPDHHVKEITVRDLESPFVHLLHYSTIHYLDGLRDAYADTRYTLDSLRRGILYSAIDPDINWGLYNFRERVYSFSYTIWKYRERVAQLAEDSTERCETVKTALGKEQSYYFDSPWTQEIPRLWLTLFEGLKQDVQVVLEETYEFQDEFAKVCQDRRHFQFQLKEAEREMNKTNEKQGDANFNFTKAYQLLEQIGGDPEGYEQQLLTLTKDTYTKLSTCNSYLTRIIQKLQNNYMREIEAPTHDEQIRIIDRGIEVLTSQIE</sequence>
<evidence type="ECO:0000256" key="2">
    <source>
        <dbReference type="SAM" id="MobiDB-lite"/>
    </source>
</evidence>
<dbReference type="EMBL" id="CP063406">
    <property type="protein sequence ID" value="QSZ32081.1"/>
    <property type="molecule type" value="Genomic_DNA"/>
</dbReference>